<sequence>MARRGRRPAGQDARGAILEAARMEFAEQGYDGASMRSVARRAGVDPGTVRHWFPEKSALLPAALGLAEVSPHEIVKQVVDGPLDRLGERLVRVALKVWDDAGPDLMRVALPAVLGSPELRSLMPQFLLAEVLGPIARNLPSEDAALRTSLLGSQMIGLAMARYVVGLEPIASLPADGVVAAVAPNLQRYLTGKL</sequence>
<protein>
    <submittedName>
        <fullName evidence="4">TetR family transcriptional regulator</fullName>
    </submittedName>
</protein>
<keyword evidence="5" id="KW-1185">Reference proteome</keyword>
<dbReference type="InterPro" id="IPR009057">
    <property type="entry name" value="Homeodomain-like_sf"/>
</dbReference>
<name>A0ABN2N3L0_9MICO</name>
<evidence type="ECO:0000256" key="2">
    <source>
        <dbReference type="PROSITE-ProRule" id="PRU00335"/>
    </source>
</evidence>
<proteinExistence type="predicted"/>
<dbReference type="Gene3D" id="1.10.10.60">
    <property type="entry name" value="Homeodomain-like"/>
    <property type="match status" value="1"/>
</dbReference>
<feature type="domain" description="HTH tetR-type" evidence="3">
    <location>
        <begin position="11"/>
        <end position="71"/>
    </location>
</feature>
<accession>A0ABN2N3L0</accession>
<dbReference type="Proteomes" id="UP001501094">
    <property type="component" value="Unassembled WGS sequence"/>
</dbReference>
<evidence type="ECO:0000313" key="5">
    <source>
        <dbReference type="Proteomes" id="UP001501094"/>
    </source>
</evidence>
<dbReference type="SUPFAM" id="SSF48498">
    <property type="entry name" value="Tetracyclin repressor-like, C-terminal domain"/>
    <property type="match status" value="1"/>
</dbReference>
<dbReference type="InterPro" id="IPR050109">
    <property type="entry name" value="HTH-type_TetR-like_transc_reg"/>
</dbReference>
<dbReference type="InterPro" id="IPR041678">
    <property type="entry name" value="TetR_C_16"/>
</dbReference>
<evidence type="ECO:0000259" key="3">
    <source>
        <dbReference type="PROSITE" id="PS50977"/>
    </source>
</evidence>
<dbReference type="EMBL" id="BAAANL010000001">
    <property type="protein sequence ID" value="GAA1849421.1"/>
    <property type="molecule type" value="Genomic_DNA"/>
</dbReference>
<dbReference type="InterPro" id="IPR001647">
    <property type="entry name" value="HTH_TetR"/>
</dbReference>
<comment type="caution">
    <text evidence="4">The sequence shown here is derived from an EMBL/GenBank/DDBJ whole genome shotgun (WGS) entry which is preliminary data.</text>
</comment>
<organism evidence="4 5">
    <name type="scientific">Myceligenerans crystallogenes</name>
    <dbReference type="NCBI Taxonomy" id="316335"/>
    <lineage>
        <taxon>Bacteria</taxon>
        <taxon>Bacillati</taxon>
        <taxon>Actinomycetota</taxon>
        <taxon>Actinomycetes</taxon>
        <taxon>Micrococcales</taxon>
        <taxon>Promicromonosporaceae</taxon>
        <taxon>Myceligenerans</taxon>
    </lineage>
</organism>
<keyword evidence="1 2" id="KW-0238">DNA-binding</keyword>
<reference evidence="4 5" key="1">
    <citation type="journal article" date="2019" name="Int. J. Syst. Evol. Microbiol.">
        <title>The Global Catalogue of Microorganisms (GCM) 10K type strain sequencing project: providing services to taxonomists for standard genome sequencing and annotation.</title>
        <authorList>
            <consortium name="The Broad Institute Genomics Platform"/>
            <consortium name="The Broad Institute Genome Sequencing Center for Infectious Disease"/>
            <person name="Wu L."/>
            <person name="Ma J."/>
        </authorList>
    </citation>
    <scope>NUCLEOTIDE SEQUENCE [LARGE SCALE GENOMIC DNA]</scope>
    <source>
        <strain evidence="4 5">JCM 14326</strain>
    </source>
</reference>
<dbReference type="Pfam" id="PF00440">
    <property type="entry name" value="TetR_N"/>
    <property type="match status" value="1"/>
</dbReference>
<gene>
    <name evidence="4" type="ORF">GCM10009751_02100</name>
</gene>
<dbReference type="PANTHER" id="PTHR30055">
    <property type="entry name" value="HTH-TYPE TRANSCRIPTIONAL REGULATOR RUTR"/>
    <property type="match status" value="1"/>
</dbReference>
<dbReference type="Gene3D" id="1.10.357.10">
    <property type="entry name" value="Tetracycline Repressor, domain 2"/>
    <property type="match status" value="1"/>
</dbReference>
<evidence type="ECO:0000256" key="1">
    <source>
        <dbReference type="ARBA" id="ARBA00023125"/>
    </source>
</evidence>
<feature type="DNA-binding region" description="H-T-H motif" evidence="2">
    <location>
        <begin position="34"/>
        <end position="53"/>
    </location>
</feature>
<dbReference type="PANTHER" id="PTHR30055:SF235">
    <property type="entry name" value="TRANSCRIPTIONAL REGULATORY PROTEIN"/>
    <property type="match status" value="1"/>
</dbReference>
<dbReference type="PROSITE" id="PS50977">
    <property type="entry name" value="HTH_TETR_2"/>
    <property type="match status" value="1"/>
</dbReference>
<evidence type="ECO:0000313" key="4">
    <source>
        <dbReference type="EMBL" id="GAA1849421.1"/>
    </source>
</evidence>
<dbReference type="SUPFAM" id="SSF46689">
    <property type="entry name" value="Homeodomain-like"/>
    <property type="match status" value="1"/>
</dbReference>
<dbReference type="PRINTS" id="PR00455">
    <property type="entry name" value="HTHTETR"/>
</dbReference>
<dbReference type="Pfam" id="PF17920">
    <property type="entry name" value="TetR_C_16"/>
    <property type="match status" value="1"/>
</dbReference>
<dbReference type="InterPro" id="IPR036271">
    <property type="entry name" value="Tet_transcr_reg_TetR-rel_C_sf"/>
</dbReference>